<feature type="region of interest" description="Disordered" evidence="1">
    <location>
        <begin position="1"/>
        <end position="40"/>
    </location>
</feature>
<evidence type="ECO:0000313" key="3">
    <source>
        <dbReference type="EMBL" id="KAG0528220.1"/>
    </source>
</evidence>
<dbReference type="InterPro" id="IPR008889">
    <property type="entry name" value="VQ"/>
</dbReference>
<dbReference type="EMBL" id="CM027685">
    <property type="protein sequence ID" value="KAG0528220.1"/>
    <property type="molecule type" value="Genomic_DNA"/>
</dbReference>
<gene>
    <name evidence="3" type="ORF">BDA96_06G299600</name>
</gene>
<name>A0A921UEL2_SORBI</name>
<evidence type="ECO:0000256" key="1">
    <source>
        <dbReference type="SAM" id="MobiDB-lite"/>
    </source>
</evidence>
<evidence type="ECO:0000313" key="4">
    <source>
        <dbReference type="Proteomes" id="UP000807115"/>
    </source>
</evidence>
<reference evidence="3" key="1">
    <citation type="journal article" date="2019" name="BMC Genomics">
        <title>A new reference genome for Sorghum bicolor reveals high levels of sequence similarity between sweet and grain genotypes: implications for the genetics of sugar metabolism.</title>
        <authorList>
            <person name="Cooper E.A."/>
            <person name="Brenton Z.W."/>
            <person name="Flinn B.S."/>
            <person name="Jenkins J."/>
            <person name="Shu S."/>
            <person name="Flowers D."/>
            <person name="Luo F."/>
            <person name="Wang Y."/>
            <person name="Xia P."/>
            <person name="Barry K."/>
            <person name="Daum C."/>
            <person name="Lipzen A."/>
            <person name="Yoshinaga Y."/>
            <person name="Schmutz J."/>
            <person name="Saski C."/>
            <person name="Vermerris W."/>
            <person name="Kresovich S."/>
        </authorList>
    </citation>
    <scope>NUCLEOTIDE SEQUENCE</scope>
</reference>
<sequence length="190" mass="19973">MASRSSSSMTEPAPLLQRHHELQLQGPRPAPLKVSPTSTTGAEMVVKKRRLHQAPPRQPVIIYVESPRVVHAHPAEFKSVVQRLTGAPAAPAPSPPRTMVFSASAPPPLQLQFPFQFPLVGAAGSAGPLLPLTSSIMSAVTVADASGSSSVQENLSSDPFLLPLPSSSLAACYHQHHAGAGGDLFIAHHQ</sequence>
<dbReference type="Proteomes" id="UP000807115">
    <property type="component" value="Chromosome 6"/>
</dbReference>
<feature type="compositionally biased region" description="Polar residues" evidence="1">
    <location>
        <begin position="1"/>
        <end position="10"/>
    </location>
</feature>
<dbReference type="Pfam" id="PF05678">
    <property type="entry name" value="VQ"/>
    <property type="match status" value="1"/>
</dbReference>
<dbReference type="PANTHER" id="PTHR33143">
    <property type="entry name" value="F16F4.1 PROTEIN-RELATED"/>
    <property type="match status" value="1"/>
</dbReference>
<organism evidence="3 4">
    <name type="scientific">Sorghum bicolor</name>
    <name type="common">Sorghum</name>
    <name type="synonym">Sorghum vulgare</name>
    <dbReference type="NCBI Taxonomy" id="4558"/>
    <lineage>
        <taxon>Eukaryota</taxon>
        <taxon>Viridiplantae</taxon>
        <taxon>Streptophyta</taxon>
        <taxon>Embryophyta</taxon>
        <taxon>Tracheophyta</taxon>
        <taxon>Spermatophyta</taxon>
        <taxon>Magnoliopsida</taxon>
        <taxon>Liliopsida</taxon>
        <taxon>Poales</taxon>
        <taxon>Poaceae</taxon>
        <taxon>PACMAD clade</taxon>
        <taxon>Panicoideae</taxon>
        <taxon>Andropogonodae</taxon>
        <taxon>Andropogoneae</taxon>
        <taxon>Sorghinae</taxon>
        <taxon>Sorghum</taxon>
    </lineage>
</organism>
<comment type="caution">
    <text evidence="3">The sequence shown here is derived from an EMBL/GenBank/DDBJ whole genome shotgun (WGS) entry which is preliminary data.</text>
</comment>
<dbReference type="InterPro" id="IPR039607">
    <property type="entry name" value="VQ_8/17/18/20/21/25"/>
</dbReference>
<feature type="domain" description="VQ" evidence="2">
    <location>
        <begin position="66"/>
        <end position="91"/>
    </location>
</feature>
<accession>A0A921UEL2</accession>
<dbReference type="AlphaFoldDB" id="A0A921UEL2"/>
<proteinExistence type="predicted"/>
<evidence type="ECO:0000259" key="2">
    <source>
        <dbReference type="Pfam" id="PF05678"/>
    </source>
</evidence>
<reference evidence="3" key="2">
    <citation type="submission" date="2020-10" db="EMBL/GenBank/DDBJ databases">
        <authorList>
            <person name="Cooper E.A."/>
            <person name="Brenton Z.W."/>
            <person name="Flinn B.S."/>
            <person name="Jenkins J."/>
            <person name="Shu S."/>
            <person name="Flowers D."/>
            <person name="Luo F."/>
            <person name="Wang Y."/>
            <person name="Xia P."/>
            <person name="Barry K."/>
            <person name="Daum C."/>
            <person name="Lipzen A."/>
            <person name="Yoshinaga Y."/>
            <person name="Schmutz J."/>
            <person name="Saski C."/>
            <person name="Vermerris W."/>
            <person name="Kresovich S."/>
        </authorList>
    </citation>
    <scope>NUCLEOTIDE SEQUENCE</scope>
</reference>
<protein>
    <recommendedName>
        <fullName evidence="2">VQ domain-containing protein</fullName>
    </recommendedName>
</protein>
<dbReference type="PANTHER" id="PTHR33143:SF39">
    <property type="entry name" value="VQ DOMAIN-CONTAINING PROTEIN"/>
    <property type="match status" value="1"/>
</dbReference>